<gene>
    <name evidence="1" type="ORF">Pint_06816</name>
</gene>
<dbReference type="EMBL" id="CM047745">
    <property type="protein sequence ID" value="KAJ0025662.1"/>
    <property type="molecule type" value="Genomic_DNA"/>
</dbReference>
<sequence>MVDMRGREIMRLHGKSFSAMTNLRLLKISNVHLSENLEFLSSELRFFKWNGYPLKSLPLCFHPENLFELNMCNSSIEYLWEGMKSFLELKTINLSHSCNLITTPDFTGGPYYCKHDLLLQKLSHEASQFHTRLPGSKIPRWFNHRSNTPSIEIGLPPYWFNDELMGFALAVVFDIRDHSDEQVVIECWIRLQKASFLFNFAIPSFTAVESDHLWLCFLSREAFEREYDRALVSNCTYVHANFSVKSGRNTILKSCGIHLLYKEDLEYLDLHHLEELPQRNYDEDYELDQTCDEDSEHERHYDEDSDFEEELSHLPLKVQVMPSVLENSNIRKSYSRVTTMIIPPL</sequence>
<dbReference type="Proteomes" id="UP001163603">
    <property type="component" value="Chromosome 10"/>
</dbReference>
<evidence type="ECO:0000313" key="2">
    <source>
        <dbReference type="Proteomes" id="UP001163603"/>
    </source>
</evidence>
<protein>
    <submittedName>
        <fullName evidence="1">Uncharacterized protein</fullName>
    </submittedName>
</protein>
<name>A0ACC0XWM9_9ROSI</name>
<keyword evidence="2" id="KW-1185">Reference proteome</keyword>
<proteinExistence type="predicted"/>
<comment type="caution">
    <text evidence="1">The sequence shown here is derived from an EMBL/GenBank/DDBJ whole genome shotgun (WGS) entry which is preliminary data.</text>
</comment>
<reference evidence="2" key="1">
    <citation type="journal article" date="2023" name="G3 (Bethesda)">
        <title>Genome assembly and association tests identify interacting loci associated with vigor, precocity, and sex in interspecific pistachio rootstocks.</title>
        <authorList>
            <person name="Palmer W."/>
            <person name="Jacygrad E."/>
            <person name="Sagayaradj S."/>
            <person name="Cavanaugh K."/>
            <person name="Han R."/>
            <person name="Bertier L."/>
            <person name="Beede B."/>
            <person name="Kafkas S."/>
            <person name="Golino D."/>
            <person name="Preece J."/>
            <person name="Michelmore R."/>
        </authorList>
    </citation>
    <scope>NUCLEOTIDE SEQUENCE [LARGE SCALE GENOMIC DNA]</scope>
</reference>
<evidence type="ECO:0000313" key="1">
    <source>
        <dbReference type="EMBL" id="KAJ0025662.1"/>
    </source>
</evidence>
<organism evidence="1 2">
    <name type="scientific">Pistacia integerrima</name>
    <dbReference type="NCBI Taxonomy" id="434235"/>
    <lineage>
        <taxon>Eukaryota</taxon>
        <taxon>Viridiplantae</taxon>
        <taxon>Streptophyta</taxon>
        <taxon>Embryophyta</taxon>
        <taxon>Tracheophyta</taxon>
        <taxon>Spermatophyta</taxon>
        <taxon>Magnoliopsida</taxon>
        <taxon>eudicotyledons</taxon>
        <taxon>Gunneridae</taxon>
        <taxon>Pentapetalae</taxon>
        <taxon>rosids</taxon>
        <taxon>malvids</taxon>
        <taxon>Sapindales</taxon>
        <taxon>Anacardiaceae</taxon>
        <taxon>Pistacia</taxon>
    </lineage>
</organism>
<accession>A0ACC0XWM9</accession>